<dbReference type="EMBL" id="CABVGP010000003">
    <property type="protein sequence ID" value="VVJ23580.1"/>
    <property type="molecule type" value="Genomic_DNA"/>
</dbReference>
<evidence type="ECO:0000313" key="2">
    <source>
        <dbReference type="EMBL" id="VVJ23580.1"/>
    </source>
</evidence>
<organism evidence="2 3">
    <name type="scientific">Amycolatopsis camponoti</name>
    <dbReference type="NCBI Taxonomy" id="2606593"/>
    <lineage>
        <taxon>Bacteria</taxon>
        <taxon>Bacillati</taxon>
        <taxon>Actinomycetota</taxon>
        <taxon>Actinomycetes</taxon>
        <taxon>Pseudonocardiales</taxon>
        <taxon>Pseudonocardiaceae</taxon>
        <taxon>Amycolatopsis</taxon>
    </lineage>
</organism>
<keyword evidence="1" id="KW-0472">Membrane</keyword>
<keyword evidence="1" id="KW-1133">Transmembrane helix</keyword>
<evidence type="ECO:0000256" key="1">
    <source>
        <dbReference type="SAM" id="Phobius"/>
    </source>
</evidence>
<dbReference type="Proteomes" id="UP000399805">
    <property type="component" value="Unassembled WGS sequence"/>
</dbReference>
<protein>
    <submittedName>
        <fullName evidence="2">Uncharacterized protein</fullName>
    </submittedName>
</protein>
<dbReference type="AlphaFoldDB" id="A0A6I8M747"/>
<feature type="transmembrane region" description="Helical" evidence="1">
    <location>
        <begin position="109"/>
        <end position="137"/>
    </location>
</feature>
<feature type="transmembrane region" description="Helical" evidence="1">
    <location>
        <begin position="66"/>
        <end position="89"/>
    </location>
</feature>
<feature type="transmembrane region" description="Helical" evidence="1">
    <location>
        <begin position="42"/>
        <end position="59"/>
    </location>
</feature>
<name>A0A6I8M747_9PSEU</name>
<keyword evidence="3" id="KW-1185">Reference proteome</keyword>
<reference evidence="2 3" key="1">
    <citation type="submission" date="2019-09" db="EMBL/GenBank/DDBJ databases">
        <authorList>
            <person name="Leyn A S."/>
        </authorList>
    </citation>
    <scope>NUCLEOTIDE SEQUENCE [LARGE SCALE GENOMIC DNA]</scope>
    <source>
        <strain evidence="2">AA231_1</strain>
    </source>
</reference>
<proteinExistence type="predicted"/>
<keyword evidence="1" id="KW-0812">Transmembrane</keyword>
<accession>A0A6I8M747</accession>
<sequence length="185" mass="18733">MSVPARRPAVLGATRGVLLAVCAAALSVTAHRLADGGLPDPAMTVLLTGLFGWTATALARKARGAVATLTLLGAAQLVMHLLLTTLAGHEGHAGHDMGAMPGGTGLGMVTAHAVATVLTALLLARADATLLTVLAVLRAFLPRLLTPLPIAAAPALVPVRVDAPGHLVGVDLRRIRGRRGPPVHS</sequence>
<gene>
    <name evidence="2" type="ORF">AA23TX_08477</name>
</gene>
<evidence type="ECO:0000313" key="3">
    <source>
        <dbReference type="Proteomes" id="UP000399805"/>
    </source>
</evidence>